<gene>
    <name evidence="1" type="ORF">EAS64_38595</name>
</gene>
<evidence type="ECO:0000313" key="1">
    <source>
        <dbReference type="EMBL" id="TVY99999.1"/>
    </source>
</evidence>
<keyword evidence="2" id="KW-1185">Reference proteome</keyword>
<comment type="caution">
    <text evidence="1">The sequence shown here is derived from an EMBL/GenBank/DDBJ whole genome shotgun (WGS) entry which is preliminary data.</text>
</comment>
<sequence>MAFLVITAVTFLAGTASGAFLVIVIGIRRDDRPERITDTRCCTSRSSAQRVLRTGSWPDVPVYRPDRIDD</sequence>
<evidence type="ECO:0000313" key="2">
    <source>
        <dbReference type="Proteomes" id="UP000460272"/>
    </source>
</evidence>
<protein>
    <submittedName>
        <fullName evidence="1">Uncharacterized protein</fullName>
    </submittedName>
</protein>
<organism evidence="1 2">
    <name type="scientific">Trebonia kvetii</name>
    <dbReference type="NCBI Taxonomy" id="2480626"/>
    <lineage>
        <taxon>Bacteria</taxon>
        <taxon>Bacillati</taxon>
        <taxon>Actinomycetota</taxon>
        <taxon>Actinomycetes</taxon>
        <taxon>Streptosporangiales</taxon>
        <taxon>Treboniaceae</taxon>
        <taxon>Trebonia</taxon>
    </lineage>
</organism>
<proteinExistence type="predicted"/>
<dbReference type="Proteomes" id="UP000460272">
    <property type="component" value="Unassembled WGS sequence"/>
</dbReference>
<name>A0A6P2BM24_9ACTN</name>
<dbReference type="EMBL" id="RPFW01000010">
    <property type="protein sequence ID" value="TVY99999.1"/>
    <property type="molecule type" value="Genomic_DNA"/>
</dbReference>
<reference evidence="1 2" key="1">
    <citation type="submission" date="2018-11" db="EMBL/GenBank/DDBJ databases">
        <title>Trebonia kvetii gen.nov., sp.nov., a novel acidophilic actinobacterium, and proposal of the new actinobacterial family Treboniaceae fam. nov.</title>
        <authorList>
            <person name="Rapoport D."/>
            <person name="Sagova-Mareckova M."/>
            <person name="Sedlacek I."/>
            <person name="Provaznik J."/>
            <person name="Kralova S."/>
            <person name="Pavlinic D."/>
            <person name="Benes V."/>
            <person name="Kopecky J."/>
        </authorList>
    </citation>
    <scope>NUCLEOTIDE SEQUENCE [LARGE SCALE GENOMIC DNA]</scope>
    <source>
        <strain evidence="1 2">15Tr583</strain>
    </source>
</reference>
<accession>A0A6P2BM24</accession>
<dbReference type="AlphaFoldDB" id="A0A6P2BM24"/>
<dbReference type="RefSeq" id="WP_145861490.1">
    <property type="nucleotide sequence ID" value="NZ_RPFW01000010.1"/>
</dbReference>